<feature type="active site" description="Proton acceptor" evidence="12">
    <location>
        <position position="358"/>
    </location>
</feature>
<gene>
    <name evidence="15" type="ordered locus">Sph21_1982</name>
</gene>
<feature type="binding site" evidence="14">
    <location>
        <begin position="122"/>
        <end position="123"/>
    </location>
    <ligand>
        <name>beta-D-galactose</name>
        <dbReference type="ChEBI" id="CHEBI:27667"/>
    </ligand>
</feature>
<dbReference type="InterPro" id="IPR015443">
    <property type="entry name" value="Aldose_1-epimerase"/>
</dbReference>
<evidence type="ECO:0000256" key="11">
    <source>
        <dbReference type="PIRNR" id="PIRNR005096"/>
    </source>
</evidence>
<accession>F4CAX5</accession>
<dbReference type="EMBL" id="CP002584">
    <property type="protein sequence ID" value="ADZ78542.1"/>
    <property type="molecule type" value="Genomic_DNA"/>
</dbReference>
<evidence type="ECO:0000256" key="1">
    <source>
        <dbReference type="ARBA" id="ARBA00001913"/>
    </source>
</evidence>
<sequence>MYIWGLSKPRFMLNQKYNFFLCIFIITIATSCMQKIPNSKAKSDLKSTNFKALVNGDSTHLFVLRNTKGMEVSITNYGGRIVSLLTPDKNGKLLDVVLGFDNIQDYLAKPNSFGAIMGRVTNRIANGTFLLNGDTIKIDKNNGQHAIHGGSKGWRQQVFRGSQLNDSVLVLSYLSPDGESGFPGNVKVKVRYTLTNENALIINYEAKTDKNTVINLTNHSFFNLSGNPQKTVLDDILFVRAKHFTPVDSNAIPTGEIRSVSNTPFDFTVPTSIRSAINRDSTHKQLVFVSGLDHNWVLDTDGNLEIPAASVYSPTSGIKLTVFTNEPGLQVYTGNTLDKTQKGKKDIPFQKYGAICLETQHFPDTPNQPAWPSVTLNPDEQYKSTCIYQFSIE</sequence>
<dbReference type="PATRIC" id="fig|743722.3.peg.2115"/>
<evidence type="ECO:0000256" key="7">
    <source>
        <dbReference type="ARBA" id="ARBA00022553"/>
    </source>
</evidence>
<dbReference type="Gene3D" id="2.70.98.10">
    <property type="match status" value="1"/>
</dbReference>
<dbReference type="EC" id="5.1.3.3" evidence="11"/>
<comment type="cofactor">
    <cofactor evidence="1">
        <name>Ca(2+)</name>
        <dbReference type="ChEBI" id="CHEBI:29108"/>
    </cofactor>
</comment>
<dbReference type="SUPFAM" id="SSF74650">
    <property type="entry name" value="Galactose mutarotase-like"/>
    <property type="match status" value="1"/>
</dbReference>
<dbReference type="PANTHER" id="PTHR10091:SF0">
    <property type="entry name" value="GALACTOSE MUTAROTASE"/>
    <property type="match status" value="1"/>
</dbReference>
<evidence type="ECO:0000256" key="4">
    <source>
        <dbReference type="ARBA" id="ARBA00006206"/>
    </source>
</evidence>
<comment type="catalytic activity">
    <reaction evidence="11">
        <text>alpha-D-glucose = beta-D-glucose</text>
        <dbReference type="Rhea" id="RHEA:10264"/>
        <dbReference type="ChEBI" id="CHEBI:15903"/>
        <dbReference type="ChEBI" id="CHEBI:17925"/>
        <dbReference type="EC" id="5.1.3.3"/>
    </reaction>
</comment>
<keyword evidence="10 11" id="KW-0119">Carbohydrate metabolism</keyword>
<name>F4CAX5_SPHS2</name>
<comment type="subunit">
    <text evidence="5">Monomer.</text>
</comment>
<keyword evidence="9 11" id="KW-0413">Isomerase</keyword>
<dbReference type="InterPro" id="IPR047215">
    <property type="entry name" value="Galactose_mutarotase-like"/>
</dbReference>
<dbReference type="FunFam" id="2.70.98.10:FF:000003">
    <property type="entry name" value="Aldose 1-epimerase"/>
    <property type="match status" value="1"/>
</dbReference>
<dbReference type="CDD" id="cd09019">
    <property type="entry name" value="galactose_mutarotase_like"/>
    <property type="match status" value="1"/>
</dbReference>
<evidence type="ECO:0000256" key="5">
    <source>
        <dbReference type="ARBA" id="ARBA00011245"/>
    </source>
</evidence>
<feature type="active site" description="Proton donor" evidence="12">
    <location>
        <position position="219"/>
    </location>
</feature>
<evidence type="ECO:0000256" key="6">
    <source>
        <dbReference type="ARBA" id="ARBA00022490"/>
    </source>
</evidence>
<evidence type="ECO:0000256" key="10">
    <source>
        <dbReference type="ARBA" id="ARBA00023277"/>
    </source>
</evidence>
<dbReference type="Pfam" id="PF01263">
    <property type="entry name" value="Aldose_epim"/>
    <property type="match status" value="1"/>
</dbReference>
<dbReference type="PIRSF" id="PIRSF005096">
    <property type="entry name" value="GALM"/>
    <property type="match status" value="1"/>
</dbReference>
<evidence type="ECO:0000256" key="9">
    <source>
        <dbReference type="ARBA" id="ARBA00023235"/>
    </source>
</evidence>
<keyword evidence="6" id="KW-0963">Cytoplasm</keyword>
<evidence type="ECO:0000256" key="2">
    <source>
        <dbReference type="ARBA" id="ARBA00004496"/>
    </source>
</evidence>
<evidence type="ECO:0000256" key="13">
    <source>
        <dbReference type="PIRSR" id="PIRSR005096-2"/>
    </source>
</evidence>
<evidence type="ECO:0000256" key="12">
    <source>
        <dbReference type="PIRSR" id="PIRSR005096-1"/>
    </source>
</evidence>
<reference evidence="15" key="1">
    <citation type="submission" date="2011-03" db="EMBL/GenBank/DDBJ databases">
        <title>Complete sequence of Sphingobacterium sp. 21.</title>
        <authorList>
            <consortium name="US DOE Joint Genome Institute"/>
            <person name="Lucas S."/>
            <person name="Copeland A."/>
            <person name="Lapidus A."/>
            <person name="Cheng J.-F."/>
            <person name="Goodwin L."/>
            <person name="Pitluck S."/>
            <person name="Davenport K."/>
            <person name="Detter J.C."/>
            <person name="Han C."/>
            <person name="Tapia R."/>
            <person name="Land M."/>
            <person name="Hauser L."/>
            <person name="Kyrpides N."/>
            <person name="Ivanova N."/>
            <person name="Ovchinnikova G."/>
            <person name="Pagani I."/>
            <person name="Siebers A.K."/>
            <person name="Allgaier M."/>
            <person name="Thelen M.P."/>
            <person name="Hugenholtz P."/>
            <person name="Woyke T."/>
        </authorList>
    </citation>
    <scope>NUCLEOTIDE SEQUENCE</scope>
    <source>
        <strain evidence="15">21</strain>
    </source>
</reference>
<dbReference type="eggNOG" id="COG2017">
    <property type="taxonomic scope" value="Bacteria"/>
</dbReference>
<keyword evidence="7" id="KW-0597">Phosphoprotein</keyword>
<dbReference type="PANTHER" id="PTHR10091">
    <property type="entry name" value="ALDOSE-1-EPIMERASE"/>
    <property type="match status" value="1"/>
</dbReference>
<organism evidence="15">
    <name type="scientific">Sphingobacterium sp. (strain 21)</name>
    <dbReference type="NCBI Taxonomy" id="743722"/>
    <lineage>
        <taxon>Bacteria</taxon>
        <taxon>Pseudomonadati</taxon>
        <taxon>Bacteroidota</taxon>
        <taxon>Sphingobacteriia</taxon>
        <taxon>Sphingobacteriales</taxon>
        <taxon>Sphingobacteriaceae</taxon>
        <taxon>Sphingobacterium</taxon>
    </lineage>
</organism>
<evidence type="ECO:0000256" key="3">
    <source>
        <dbReference type="ARBA" id="ARBA00005028"/>
    </source>
</evidence>
<dbReference type="GO" id="GO:0006006">
    <property type="term" value="P:glucose metabolic process"/>
    <property type="evidence" value="ECO:0007669"/>
    <property type="project" value="TreeGrafter"/>
</dbReference>
<dbReference type="UniPathway" id="UPA00242"/>
<protein>
    <recommendedName>
        <fullName evidence="11">Aldose 1-epimerase</fullName>
        <ecNumber evidence="11">5.1.3.3</ecNumber>
    </recommendedName>
</protein>
<dbReference type="GO" id="GO:0004034">
    <property type="term" value="F:aldose 1-epimerase activity"/>
    <property type="evidence" value="ECO:0007669"/>
    <property type="project" value="UniProtKB-EC"/>
</dbReference>
<comment type="subcellular location">
    <subcellularLocation>
        <location evidence="2">Cytoplasm</location>
    </subcellularLocation>
</comment>
<dbReference type="InterPro" id="IPR014718">
    <property type="entry name" value="GH-type_carb-bd"/>
</dbReference>
<evidence type="ECO:0000313" key="15">
    <source>
        <dbReference type="EMBL" id="ADZ78542.1"/>
    </source>
</evidence>
<proteinExistence type="inferred from homology"/>
<dbReference type="NCBIfam" id="NF008277">
    <property type="entry name" value="PRK11055.1"/>
    <property type="match status" value="1"/>
</dbReference>
<dbReference type="STRING" id="743722.Sph21_1982"/>
<dbReference type="InterPro" id="IPR011013">
    <property type="entry name" value="Gal_mutarotase_sf_dom"/>
</dbReference>
<dbReference type="KEGG" id="shg:Sph21_1982"/>
<dbReference type="InterPro" id="IPR008183">
    <property type="entry name" value="Aldose_1/G6P_1-epimerase"/>
</dbReference>
<dbReference type="GO" id="GO:0005737">
    <property type="term" value="C:cytoplasm"/>
    <property type="evidence" value="ECO:0007669"/>
    <property type="project" value="UniProtKB-SubCell"/>
</dbReference>
<dbReference type="GO" id="GO:0033499">
    <property type="term" value="P:galactose catabolic process via UDP-galactose, Leloir pathway"/>
    <property type="evidence" value="ECO:0007669"/>
    <property type="project" value="TreeGrafter"/>
</dbReference>
<feature type="binding site" evidence="13">
    <location>
        <position position="293"/>
    </location>
    <ligand>
        <name>beta-D-galactose</name>
        <dbReference type="ChEBI" id="CHEBI:27667"/>
    </ligand>
</feature>
<evidence type="ECO:0000256" key="14">
    <source>
        <dbReference type="PIRSR" id="PIRSR005096-3"/>
    </source>
</evidence>
<evidence type="ECO:0000256" key="8">
    <source>
        <dbReference type="ARBA" id="ARBA00022837"/>
    </source>
</evidence>
<comment type="similarity">
    <text evidence="4 11">Belongs to the aldose epimerase family.</text>
</comment>
<comment type="pathway">
    <text evidence="3 11">Carbohydrate metabolism; hexose metabolism.</text>
</comment>
<dbReference type="AlphaFoldDB" id="F4CAX5"/>
<keyword evidence="8" id="KW-0106">Calcium</keyword>
<dbReference type="GO" id="GO:0030246">
    <property type="term" value="F:carbohydrate binding"/>
    <property type="evidence" value="ECO:0007669"/>
    <property type="project" value="InterPro"/>
</dbReference>
<dbReference type="HOGENOM" id="CLU_031753_2_0_10"/>